<dbReference type="EMBL" id="BMVW01000024">
    <property type="protein sequence ID" value="GGZ40376.1"/>
    <property type="molecule type" value="Genomic_DNA"/>
</dbReference>
<evidence type="ECO:0008006" key="10">
    <source>
        <dbReference type="Google" id="ProtNLM"/>
    </source>
</evidence>
<gene>
    <name evidence="8" type="ORF">GCM10010365_71390</name>
</gene>
<evidence type="ECO:0000259" key="6">
    <source>
        <dbReference type="PROSITE" id="PS51192"/>
    </source>
</evidence>
<keyword evidence="1" id="KW-0547">Nucleotide-binding</keyword>
<keyword evidence="9" id="KW-1185">Reference proteome</keyword>
<evidence type="ECO:0000256" key="5">
    <source>
        <dbReference type="SAM" id="MobiDB-lite"/>
    </source>
</evidence>
<dbReference type="PANTHER" id="PTHR10799">
    <property type="entry name" value="SNF2/RAD54 HELICASE FAMILY"/>
    <property type="match status" value="1"/>
</dbReference>
<dbReference type="Proteomes" id="UP000622166">
    <property type="component" value="Unassembled WGS sequence"/>
</dbReference>
<protein>
    <recommendedName>
        <fullName evidence="10">DNA helicase</fullName>
    </recommendedName>
</protein>
<dbReference type="InterPro" id="IPR049730">
    <property type="entry name" value="SNF2/RAD54-like_C"/>
</dbReference>
<dbReference type="SMART" id="SM00490">
    <property type="entry name" value="HELICc"/>
    <property type="match status" value="1"/>
</dbReference>
<dbReference type="GO" id="GO:0005524">
    <property type="term" value="F:ATP binding"/>
    <property type="evidence" value="ECO:0007669"/>
    <property type="project" value="UniProtKB-KW"/>
</dbReference>
<dbReference type="GO" id="GO:0016787">
    <property type="term" value="F:hydrolase activity"/>
    <property type="evidence" value="ECO:0007669"/>
    <property type="project" value="UniProtKB-KW"/>
</dbReference>
<dbReference type="Pfam" id="PF00176">
    <property type="entry name" value="SNF2-rel_dom"/>
    <property type="match status" value="1"/>
</dbReference>
<dbReference type="GO" id="GO:0004386">
    <property type="term" value="F:helicase activity"/>
    <property type="evidence" value="ECO:0007669"/>
    <property type="project" value="UniProtKB-KW"/>
</dbReference>
<dbReference type="InterPro" id="IPR038718">
    <property type="entry name" value="SNF2-like_sf"/>
</dbReference>
<name>A0A918QD05_9ACTN</name>
<dbReference type="Gene3D" id="3.40.50.10810">
    <property type="entry name" value="Tandem AAA-ATPase domain"/>
    <property type="match status" value="1"/>
</dbReference>
<keyword evidence="4" id="KW-0067">ATP-binding</keyword>
<reference evidence="8" key="2">
    <citation type="submission" date="2020-09" db="EMBL/GenBank/DDBJ databases">
        <authorList>
            <person name="Sun Q."/>
            <person name="Ohkuma M."/>
        </authorList>
    </citation>
    <scope>NUCLEOTIDE SEQUENCE</scope>
    <source>
        <strain evidence="8">JCM 4815</strain>
    </source>
</reference>
<dbReference type="InterPro" id="IPR001650">
    <property type="entry name" value="Helicase_C-like"/>
</dbReference>
<evidence type="ECO:0000256" key="1">
    <source>
        <dbReference type="ARBA" id="ARBA00022741"/>
    </source>
</evidence>
<feature type="domain" description="Helicase C-terminal" evidence="7">
    <location>
        <begin position="537"/>
        <end position="715"/>
    </location>
</feature>
<reference evidence="8" key="1">
    <citation type="journal article" date="2014" name="Int. J. Syst. Evol. Microbiol.">
        <title>Complete genome sequence of Corynebacterium casei LMG S-19264T (=DSM 44701T), isolated from a smear-ripened cheese.</title>
        <authorList>
            <consortium name="US DOE Joint Genome Institute (JGI-PGF)"/>
            <person name="Walter F."/>
            <person name="Albersmeier A."/>
            <person name="Kalinowski J."/>
            <person name="Ruckert C."/>
        </authorList>
    </citation>
    <scope>NUCLEOTIDE SEQUENCE</scope>
    <source>
        <strain evidence="8">JCM 4815</strain>
    </source>
</reference>
<keyword evidence="2" id="KW-0378">Hydrolase</keyword>
<keyword evidence="3" id="KW-0347">Helicase</keyword>
<proteinExistence type="predicted"/>
<evidence type="ECO:0000313" key="8">
    <source>
        <dbReference type="EMBL" id="GGZ40376.1"/>
    </source>
</evidence>
<sequence>MCLGGYAPAVTALVKESAQVATATEYPQGSASSTPNTAAVPPVPEPGQVVKVRGSTWAVSDIQKQGLPRSPADEGMPGLTHVVSLQSLDEDRLGQELTVVWELEVGHTVAPNQGLPETVRAEAFDDPNTLAAFVDAVRWGAVTSADANSYQAPFRSGANVEAYQLVPLSRALQSSRTNLLLADDVGLGKTIEAGLVVQELLLRHRARSVVIVCPPSLSLKWQDEMREKFGLDFVIVNSELMAKVRRSHGLNANPFRLFPRVIVSMAWLPSLRAQRLLRDVLADVRSSGTARRYAFDVLVVDEAHHVAPASPTTAPGQRGYAVDSKRTTATMRLAEACEHRLFLSATPHNGYSESFTALLEMIDGRRFTRGASIDEQALKEVMVRWLKTDLPDKGFKTRKLKTLPFTPSEEEQQQFGRLERLLEDSARANGKGSGGDIVAMLLKKRFLSSPWSFARTLELYEGADGSDWQLRMDDEDQYYTEVLGSGQSDEEEGAAEHPEFTALRHSKGSDPLVAATSSEIASLIEWGRRYEHKPDSRLEELLNFLAAICRPDGTHWTNERVVVFTEYAATLEWIERVLRQRGYNDVLEVIQGSTPTEEREKIRARFTESPDKHPVRILLATDSAGEGIDLQTHCHRLVNFDIPFNPSRLEQRIGRIDRYGQTKHPEIFHFVPVSSSTTYDADMKFMGIIATKVGQATKDLGKVNQVIDGEVQEHFAPTRTVRKARLSAPDDGNEVITRVLAGGMELNRQLTKLSETYDERKAAMHLTPANARRVVDTALTLTSQPPLVEIGDDRTEAQVFQIPNLGRSWQPALRGLDTRLEPGVPRPITFDDQAAQQRTDLVHIHLGHALMQRATRTLRSALFSTDSPVHRVTAVIAPGLPESCVAAVSRLVLVGRGGLRLHEEVFLTGVRLRGQALAESKVEQVLDETLDSADLLLADEKVRAHLAEQWNDDGSRLRTRLLTAMERKSASRQDKVTEALTQRRDADIKRAHEIFGAFRLNLRDSRDRLEQAIRAEEELLFTDDQQKQRRRDLHHMNERLDSLDDEETREIASIQERYSDIRPYVSAAAVVFALTPEDAKNGMVKA</sequence>
<dbReference type="NCBIfam" id="NF038317">
    <property type="entry name" value="DISARM_DrmD"/>
    <property type="match status" value="1"/>
</dbReference>
<evidence type="ECO:0000313" key="9">
    <source>
        <dbReference type="Proteomes" id="UP000622166"/>
    </source>
</evidence>
<dbReference type="PROSITE" id="PS51192">
    <property type="entry name" value="HELICASE_ATP_BIND_1"/>
    <property type="match status" value="1"/>
</dbReference>
<dbReference type="CDD" id="cd18011">
    <property type="entry name" value="DEXDc_RapA"/>
    <property type="match status" value="1"/>
</dbReference>
<evidence type="ECO:0000256" key="3">
    <source>
        <dbReference type="ARBA" id="ARBA00022806"/>
    </source>
</evidence>
<accession>A0A918QD05</accession>
<evidence type="ECO:0000259" key="7">
    <source>
        <dbReference type="PROSITE" id="PS51194"/>
    </source>
</evidence>
<dbReference type="PROSITE" id="PS51194">
    <property type="entry name" value="HELICASE_CTER"/>
    <property type="match status" value="1"/>
</dbReference>
<dbReference type="SMART" id="SM00487">
    <property type="entry name" value="DEXDc"/>
    <property type="match status" value="1"/>
</dbReference>
<dbReference type="SUPFAM" id="SSF52540">
    <property type="entry name" value="P-loop containing nucleoside triphosphate hydrolases"/>
    <property type="match status" value="2"/>
</dbReference>
<dbReference type="InterPro" id="IPR057342">
    <property type="entry name" value="DEXDc_RapA"/>
</dbReference>
<feature type="compositionally biased region" description="Polar residues" evidence="5">
    <location>
        <begin position="25"/>
        <end position="37"/>
    </location>
</feature>
<dbReference type="InterPro" id="IPR000330">
    <property type="entry name" value="SNF2_N"/>
</dbReference>
<organism evidence="8 9">
    <name type="scientific">Streptomyces poonensis</name>
    <dbReference type="NCBI Taxonomy" id="68255"/>
    <lineage>
        <taxon>Bacteria</taxon>
        <taxon>Bacillati</taxon>
        <taxon>Actinomycetota</taxon>
        <taxon>Actinomycetes</taxon>
        <taxon>Kitasatosporales</taxon>
        <taxon>Streptomycetaceae</taxon>
        <taxon>Streptomyces</taxon>
    </lineage>
</organism>
<feature type="domain" description="Helicase ATP-binding" evidence="6">
    <location>
        <begin position="170"/>
        <end position="365"/>
    </location>
</feature>
<feature type="region of interest" description="Disordered" evidence="5">
    <location>
        <begin position="25"/>
        <end position="45"/>
    </location>
</feature>
<dbReference type="Gene3D" id="3.40.50.300">
    <property type="entry name" value="P-loop containing nucleotide triphosphate hydrolases"/>
    <property type="match status" value="1"/>
</dbReference>
<evidence type="ECO:0000256" key="2">
    <source>
        <dbReference type="ARBA" id="ARBA00022801"/>
    </source>
</evidence>
<dbReference type="CDD" id="cd18793">
    <property type="entry name" value="SF2_C_SNF"/>
    <property type="match status" value="1"/>
</dbReference>
<dbReference type="InterPro" id="IPR027417">
    <property type="entry name" value="P-loop_NTPase"/>
</dbReference>
<dbReference type="AlphaFoldDB" id="A0A918QD05"/>
<comment type="caution">
    <text evidence="8">The sequence shown here is derived from an EMBL/GenBank/DDBJ whole genome shotgun (WGS) entry which is preliminary data.</text>
</comment>
<evidence type="ECO:0000256" key="4">
    <source>
        <dbReference type="ARBA" id="ARBA00022840"/>
    </source>
</evidence>
<dbReference type="Pfam" id="PF00271">
    <property type="entry name" value="Helicase_C"/>
    <property type="match status" value="1"/>
</dbReference>
<dbReference type="InterPro" id="IPR014001">
    <property type="entry name" value="Helicase_ATP-bd"/>
</dbReference>